<dbReference type="EMBL" id="CP072801">
    <property type="protein sequence ID" value="QTR47072.1"/>
    <property type="molecule type" value="Genomic_DNA"/>
</dbReference>
<reference evidence="2 3" key="1">
    <citation type="submission" date="2021-04" db="EMBL/GenBank/DDBJ databases">
        <title>Genomics, taxonomy and metabolism of representatives of sulfur bacteria of the genus Thiothrix: Thiothrix fructosivorans QT, Thiothrix unzii A1T and three new species, Thiothrix subterranea sp. nov., Thiothrix litoralis sp. nov. and 'Candidatus Thiothrix anitrata' sp. nov.</title>
        <authorList>
            <person name="Ravin N.V."/>
            <person name="Smolyakov D."/>
            <person name="Rudenko T.S."/>
            <person name="Mardanov A.V."/>
            <person name="Beletsky A.V."/>
            <person name="Markov N.D."/>
            <person name="Fomenkov A.I."/>
            <person name="Roberts R.J."/>
            <person name="Karnachuk O.V."/>
            <person name="Novikov A."/>
            <person name="Grabovich M.Y."/>
        </authorList>
    </citation>
    <scope>NUCLEOTIDE SEQUENCE [LARGE SCALE GENOMIC DNA]</scope>
    <source>
        <strain evidence="2 3">AS</strain>
    </source>
</reference>
<organism evidence="2 3">
    <name type="scientific">Thiothrix litoralis</name>
    <dbReference type="NCBI Taxonomy" id="2891210"/>
    <lineage>
        <taxon>Bacteria</taxon>
        <taxon>Pseudomonadati</taxon>
        <taxon>Pseudomonadota</taxon>
        <taxon>Gammaproteobacteria</taxon>
        <taxon>Thiotrichales</taxon>
        <taxon>Thiotrichaceae</taxon>
        <taxon>Thiothrix</taxon>
    </lineage>
</organism>
<gene>
    <name evidence="2" type="ORF">J9253_03765</name>
</gene>
<dbReference type="Proteomes" id="UP000672039">
    <property type="component" value="Chromosome"/>
</dbReference>
<sequence length="293" mass="33366">MITFPYGNSDFHAIRTDGHLYLDRTQHIPALEAAGKQLVFLRPRRFGKSLLLSTLANYYDISRTAIYLTPKFNGLCGVTSTELTELVTTITAACQQPNDSTATTLETLRVFYNGYRFCSDIAQPKVYNPTLCFYYLRHYQEYCVAPDQILDGNLAMDANKIRYIANLPQGKAVIADILDVSCPMDSETALERRYSDLTLIVRPNMRQYALLDIVMEFKYLSLTDLNLTGEQVRAQSREESRTIPAVQSALQVASEQLRHYPQVLADKYHEPQRLRCLAVVALGFDRLVWEILS</sequence>
<evidence type="ECO:0000259" key="1">
    <source>
        <dbReference type="Pfam" id="PF09820"/>
    </source>
</evidence>
<protein>
    <submittedName>
        <fullName evidence="2">AAA family ATPase</fullName>
    </submittedName>
</protein>
<dbReference type="RefSeq" id="WP_210223371.1">
    <property type="nucleotide sequence ID" value="NZ_CP072801.1"/>
</dbReference>
<proteinExistence type="predicted"/>
<keyword evidence="3" id="KW-1185">Reference proteome</keyword>
<name>A0ABX7WVM1_9GAMM</name>
<dbReference type="InterPro" id="IPR018631">
    <property type="entry name" value="AAA-ATPase-like_dom"/>
</dbReference>
<feature type="domain" description="AAA-ATPase-like" evidence="1">
    <location>
        <begin position="5"/>
        <end position="62"/>
    </location>
</feature>
<evidence type="ECO:0000313" key="3">
    <source>
        <dbReference type="Proteomes" id="UP000672039"/>
    </source>
</evidence>
<dbReference type="PANTHER" id="PTHR34825:SF1">
    <property type="entry name" value="AAA-ATPASE-LIKE DOMAIN-CONTAINING PROTEIN"/>
    <property type="match status" value="1"/>
</dbReference>
<dbReference type="Pfam" id="PF09820">
    <property type="entry name" value="AAA-ATPase_like"/>
    <property type="match status" value="1"/>
</dbReference>
<accession>A0ABX7WVM1</accession>
<evidence type="ECO:0000313" key="2">
    <source>
        <dbReference type="EMBL" id="QTR47072.1"/>
    </source>
</evidence>
<dbReference type="PANTHER" id="PTHR34825">
    <property type="entry name" value="CONSERVED PROTEIN, WITH A WEAK D-GALACTARATE DEHYDRATASE/ALTRONATE HYDROLASE DOMAIN"/>
    <property type="match status" value="1"/>
</dbReference>